<evidence type="ECO:0000313" key="6">
    <source>
        <dbReference type="EMBL" id="GAO28361.1"/>
    </source>
</evidence>
<dbReference type="Gene3D" id="3.20.20.80">
    <property type="entry name" value="Glycosidases"/>
    <property type="match status" value="1"/>
</dbReference>
<dbReference type="Proteomes" id="UP000032900">
    <property type="component" value="Unassembled WGS sequence"/>
</dbReference>
<evidence type="ECO:0000256" key="2">
    <source>
        <dbReference type="ARBA" id="ARBA00022801"/>
    </source>
</evidence>
<dbReference type="InterPro" id="IPR017853">
    <property type="entry name" value="GH"/>
</dbReference>
<keyword evidence="2" id="KW-0378">Hydrolase</keyword>
<dbReference type="AlphaFoldDB" id="A0A0E9LTA3"/>
<dbReference type="InterPro" id="IPR022790">
    <property type="entry name" value="GH26_dom"/>
</dbReference>
<keyword evidence="3" id="KW-0326">Glycosidase</keyword>
<dbReference type="RefSeq" id="WP_083984913.1">
    <property type="nucleotide sequence ID" value="NZ_BAZW01000002.1"/>
</dbReference>
<dbReference type="GO" id="GO:0006080">
    <property type="term" value="P:substituted mannan metabolic process"/>
    <property type="evidence" value="ECO:0007669"/>
    <property type="project" value="InterPro"/>
</dbReference>
<evidence type="ECO:0000256" key="4">
    <source>
        <dbReference type="PROSITE-ProRule" id="PRU01100"/>
    </source>
</evidence>
<keyword evidence="7" id="KW-1185">Reference proteome</keyword>
<dbReference type="EMBL" id="BAZW01000002">
    <property type="protein sequence ID" value="GAO28361.1"/>
    <property type="molecule type" value="Genomic_DNA"/>
</dbReference>
<accession>A0A0E9LTA3</accession>
<dbReference type="PANTHER" id="PTHR40079">
    <property type="entry name" value="MANNAN ENDO-1,4-BETA-MANNOSIDASE E-RELATED"/>
    <property type="match status" value="1"/>
</dbReference>
<evidence type="ECO:0000256" key="1">
    <source>
        <dbReference type="ARBA" id="ARBA00007754"/>
    </source>
</evidence>
<reference evidence="6 7" key="1">
    <citation type="journal article" date="2015" name="Microbes Environ.">
        <title>Distribution and evolution of nitrogen fixation genes in the phylum bacteroidetes.</title>
        <authorList>
            <person name="Inoue J."/>
            <person name="Oshima K."/>
            <person name="Suda W."/>
            <person name="Sakamoto M."/>
            <person name="Iino T."/>
            <person name="Noda S."/>
            <person name="Hongoh Y."/>
            <person name="Hattori M."/>
            <person name="Ohkuma M."/>
        </authorList>
    </citation>
    <scope>NUCLEOTIDE SEQUENCE [LARGE SCALE GENOMIC DNA]</scope>
    <source>
        <strain evidence="6">JCM 15548</strain>
    </source>
</reference>
<evidence type="ECO:0000313" key="7">
    <source>
        <dbReference type="Proteomes" id="UP000032900"/>
    </source>
</evidence>
<feature type="domain" description="GH26" evidence="5">
    <location>
        <begin position="1"/>
        <end position="175"/>
    </location>
</feature>
<dbReference type="Pfam" id="PF02156">
    <property type="entry name" value="Glyco_hydro_26"/>
    <property type="match status" value="1"/>
</dbReference>
<comment type="caution">
    <text evidence="6">The sequence shown here is derived from an EMBL/GenBank/DDBJ whole genome shotgun (WGS) entry which is preliminary data.</text>
</comment>
<comment type="similarity">
    <text evidence="1 4">Belongs to the glycosyl hydrolase 26 family.</text>
</comment>
<dbReference type="GO" id="GO:0016985">
    <property type="term" value="F:mannan endo-1,4-beta-mannosidase activity"/>
    <property type="evidence" value="ECO:0007669"/>
    <property type="project" value="InterPro"/>
</dbReference>
<sequence length="185" mass="21224">MDGSWFWWGASLTTPEELKALFRFSIEYLHKNGVTNFLTAYSPDRHFNSQEEYLTWYPGDDLVDIIGVDNYYDLSQGATGLQAAIQKLEIVAKYADQTGKVAAFTETGLDGIGDENWYTETLGALINASEWTRKTTYAMVWRNHDLSHFYVPHTGHPAAEDFKAFVKQENIWLLKDWSAYTTDKE</sequence>
<organism evidence="6 7">
    <name type="scientific">Geofilum rubicundum JCM 15548</name>
    <dbReference type="NCBI Taxonomy" id="1236989"/>
    <lineage>
        <taxon>Bacteria</taxon>
        <taxon>Pseudomonadati</taxon>
        <taxon>Bacteroidota</taxon>
        <taxon>Bacteroidia</taxon>
        <taxon>Marinilabiliales</taxon>
        <taxon>Marinilabiliaceae</taxon>
        <taxon>Geofilum</taxon>
    </lineage>
</organism>
<dbReference type="STRING" id="1236989.JCM15548_1445"/>
<proteinExistence type="inferred from homology"/>
<dbReference type="PROSITE" id="PS51764">
    <property type="entry name" value="GH26"/>
    <property type="match status" value="1"/>
</dbReference>
<dbReference type="PANTHER" id="PTHR40079:SF4">
    <property type="entry name" value="GH26 DOMAIN-CONTAINING PROTEIN-RELATED"/>
    <property type="match status" value="1"/>
</dbReference>
<dbReference type="SUPFAM" id="SSF51445">
    <property type="entry name" value="(Trans)glycosidases"/>
    <property type="match status" value="1"/>
</dbReference>
<comment type="caution">
    <text evidence="4">Lacks conserved residue(s) required for the propagation of feature annotation.</text>
</comment>
<gene>
    <name evidence="6" type="ORF">JCM15548_1445</name>
</gene>
<protein>
    <submittedName>
        <fullName evidence="6">Mannan endo-1,4-beta-mannosidase</fullName>
    </submittedName>
</protein>
<dbReference type="InterPro" id="IPR000805">
    <property type="entry name" value="Glyco_hydro_26"/>
</dbReference>
<evidence type="ECO:0000259" key="5">
    <source>
        <dbReference type="PROSITE" id="PS51764"/>
    </source>
</evidence>
<evidence type="ECO:0000256" key="3">
    <source>
        <dbReference type="ARBA" id="ARBA00023295"/>
    </source>
</evidence>
<name>A0A0E9LTA3_9BACT</name>